<gene>
    <name evidence="3" type="ORF">ACIPEN_04070</name>
</gene>
<dbReference type="Pfam" id="PF01522">
    <property type="entry name" value="Polysacc_deac_1"/>
    <property type="match status" value="1"/>
</dbReference>
<dbReference type="Gene3D" id="3.20.20.370">
    <property type="entry name" value="Glycoside hydrolase/deacetylase"/>
    <property type="match status" value="1"/>
</dbReference>
<protein>
    <submittedName>
        <fullName evidence="3">Polysaccharide deacetylase family protein</fullName>
    </submittedName>
</protein>
<dbReference type="Proteomes" id="UP001617427">
    <property type="component" value="Unassembled WGS sequence"/>
</dbReference>
<organism evidence="3 4">
    <name type="scientific">Herbaspirillum chlorophenolicum</name>
    <dbReference type="NCBI Taxonomy" id="211589"/>
    <lineage>
        <taxon>Bacteria</taxon>
        <taxon>Pseudomonadati</taxon>
        <taxon>Pseudomonadota</taxon>
        <taxon>Betaproteobacteria</taxon>
        <taxon>Burkholderiales</taxon>
        <taxon>Oxalobacteraceae</taxon>
        <taxon>Herbaspirillum</taxon>
    </lineage>
</organism>
<keyword evidence="4" id="KW-1185">Reference proteome</keyword>
<dbReference type="RefSeq" id="WP_402698467.1">
    <property type="nucleotide sequence ID" value="NZ_JBIUZV010000002.1"/>
</dbReference>
<evidence type="ECO:0000259" key="2">
    <source>
        <dbReference type="PROSITE" id="PS51677"/>
    </source>
</evidence>
<dbReference type="InterPro" id="IPR011330">
    <property type="entry name" value="Glyco_hydro/deAcase_b/a-brl"/>
</dbReference>
<reference evidence="3 4" key="1">
    <citation type="submission" date="2024-10" db="EMBL/GenBank/DDBJ databases">
        <title>The Natural Products Discovery Center: Release of the First 8490 Sequenced Strains for Exploring Actinobacteria Biosynthetic Diversity.</title>
        <authorList>
            <person name="Kalkreuter E."/>
            <person name="Kautsar S.A."/>
            <person name="Yang D."/>
            <person name="Bader C.D."/>
            <person name="Teijaro C.N."/>
            <person name="Fluegel L."/>
            <person name="Davis C.M."/>
            <person name="Simpson J.R."/>
            <person name="Lauterbach L."/>
            <person name="Steele A.D."/>
            <person name="Gui C."/>
            <person name="Meng S."/>
            <person name="Li G."/>
            <person name="Viehrig K."/>
            <person name="Ye F."/>
            <person name="Su P."/>
            <person name="Kiefer A.F."/>
            <person name="Nichols A."/>
            <person name="Cepeda A.J."/>
            <person name="Yan W."/>
            <person name="Fan B."/>
            <person name="Jiang Y."/>
            <person name="Adhikari A."/>
            <person name="Zheng C.-J."/>
            <person name="Schuster L."/>
            <person name="Cowan T.M."/>
            <person name="Smanski M.J."/>
            <person name="Chevrette M.G."/>
            <person name="De Carvalho L.P.S."/>
            <person name="Shen B."/>
        </authorList>
    </citation>
    <scope>NUCLEOTIDE SEQUENCE [LARGE SCALE GENOMIC DNA]</scope>
    <source>
        <strain evidence="3 4">NPDC087045</strain>
    </source>
</reference>
<name>A0ABW8EY15_9BURK</name>
<accession>A0ABW8EY15</accession>
<evidence type="ECO:0000256" key="1">
    <source>
        <dbReference type="ARBA" id="ARBA00022729"/>
    </source>
</evidence>
<feature type="domain" description="NodB homology" evidence="2">
    <location>
        <begin position="29"/>
        <end position="236"/>
    </location>
</feature>
<evidence type="ECO:0000313" key="4">
    <source>
        <dbReference type="Proteomes" id="UP001617427"/>
    </source>
</evidence>
<proteinExistence type="predicted"/>
<dbReference type="PROSITE" id="PS51677">
    <property type="entry name" value="NODB"/>
    <property type="match status" value="1"/>
</dbReference>
<dbReference type="EMBL" id="JBIUZV010000002">
    <property type="protein sequence ID" value="MFJ3044991.1"/>
    <property type="molecule type" value="Genomic_DNA"/>
</dbReference>
<dbReference type="InterPro" id="IPR051398">
    <property type="entry name" value="Polysacch_Deacetylase"/>
</dbReference>
<comment type="caution">
    <text evidence="3">The sequence shown here is derived from an EMBL/GenBank/DDBJ whole genome shotgun (WGS) entry which is preliminary data.</text>
</comment>
<evidence type="ECO:0000313" key="3">
    <source>
        <dbReference type="EMBL" id="MFJ3044991.1"/>
    </source>
</evidence>
<dbReference type="InterPro" id="IPR002509">
    <property type="entry name" value="NODB_dom"/>
</dbReference>
<dbReference type="PANTHER" id="PTHR34216:SF11">
    <property type="entry name" value="CHITOOLIGOSACCHARIDE DEACETYLASE"/>
    <property type="match status" value="1"/>
</dbReference>
<dbReference type="PANTHER" id="PTHR34216">
    <property type="match status" value="1"/>
</dbReference>
<dbReference type="SUPFAM" id="SSF88713">
    <property type="entry name" value="Glycoside hydrolase/deacetylase"/>
    <property type="match status" value="1"/>
</dbReference>
<keyword evidence="1" id="KW-0732">Signal</keyword>
<sequence>MSLSIALRLSRLLARHTHRNMLPLRGPAGVVSFTFDDVPASACEAGAAALERHGVRGTFYVAGGLTGQLEEGKPCHSEEQLRRLLDNGHEIGCHSYSHIRCDTLGTGRLTAELERNARFLAHLGVDLQGLDFAYPFGAYALGAKRICSRRFRSSRITGGGPHYDEVDLNAIQTHRLYAETTETPSYEELVGQTAARKGWLVLNTHDVEDPPSRFGYAPEKLALAVKAALDAGCKVLPVGAAIDYWESRAG</sequence>